<feature type="transmembrane region" description="Helical" evidence="6">
    <location>
        <begin position="307"/>
        <end position="330"/>
    </location>
</feature>
<evidence type="ECO:0000256" key="5">
    <source>
        <dbReference type="ARBA" id="ARBA00023136"/>
    </source>
</evidence>
<dbReference type="AlphaFoldDB" id="A0A4R7I3Y2"/>
<dbReference type="Gene3D" id="1.20.1720.10">
    <property type="entry name" value="Multidrug resistance protein D"/>
    <property type="match status" value="1"/>
</dbReference>
<keyword evidence="2" id="KW-0813">Transport</keyword>
<comment type="caution">
    <text evidence="8">The sequence shown here is derived from an EMBL/GenBank/DDBJ whole genome shotgun (WGS) entry which is preliminary data.</text>
</comment>
<dbReference type="SUPFAM" id="SSF103473">
    <property type="entry name" value="MFS general substrate transporter"/>
    <property type="match status" value="1"/>
</dbReference>
<feature type="transmembrane region" description="Helical" evidence="6">
    <location>
        <begin position="241"/>
        <end position="259"/>
    </location>
</feature>
<dbReference type="PANTHER" id="PTHR42718">
    <property type="entry name" value="MAJOR FACILITATOR SUPERFAMILY MULTIDRUG TRANSPORTER MFSC"/>
    <property type="match status" value="1"/>
</dbReference>
<evidence type="ECO:0000256" key="6">
    <source>
        <dbReference type="SAM" id="Phobius"/>
    </source>
</evidence>
<accession>A0A4R7I3Y2</accession>
<keyword evidence="3 6" id="KW-0812">Transmembrane</keyword>
<gene>
    <name evidence="8" type="ORF">BDK89_3930</name>
</gene>
<dbReference type="Gene3D" id="1.20.1250.20">
    <property type="entry name" value="MFS general substrate transporter like domains"/>
    <property type="match status" value="1"/>
</dbReference>
<feature type="transmembrane region" description="Helical" evidence="6">
    <location>
        <begin position="366"/>
        <end position="382"/>
    </location>
</feature>
<sequence length="460" mass="48331">MAQTDGSPTVADRSNERLDRRVLLTVLSCVVVFTASMTIVSASLPTMADDLDSSESLLSWAVTGLFLVMSVSTPVMGRLGDGYGHRRVFLAGTVVLAVGTLACAVAPTAILFVAARMVVGLGISATMPNGIAIIMEAHPVALRGEAMGWFQMAMTGAPVLGLVVGGPLIEAFGWRSVFGVLFPMSLVGFALAIKVIPDDRDSRTPVPIDVRGALTLATATLGFLLWLQFGGSDGLLTPMPLALLAIGAVSLVAFVMIEQRVEFPLLRLDYFSRRNFTGPLINHPLSQFAYMGSFLISPIMLDEAFGYSVAAVALILLFRPAAFSITSPAGGKLASRVGERPMLIVGTALMVASMLTWVFAALWVDLWLVILGLVLSGLAMGLSSPSYQTAVANAVEPSDLGIANGMGSTLMNIGMLTGIQVMFTVLGDGREPADFARTFAVGALAAAIGVTGALVMDRRR</sequence>
<feature type="transmembrane region" description="Helical" evidence="6">
    <location>
        <begin position="342"/>
        <end position="360"/>
    </location>
</feature>
<keyword evidence="4 6" id="KW-1133">Transmembrane helix</keyword>
<evidence type="ECO:0000313" key="9">
    <source>
        <dbReference type="Proteomes" id="UP000294558"/>
    </source>
</evidence>
<keyword evidence="5 6" id="KW-0472">Membrane</keyword>
<feature type="transmembrane region" description="Helical" evidence="6">
    <location>
        <begin position="118"/>
        <end position="137"/>
    </location>
</feature>
<dbReference type="InterPro" id="IPR036259">
    <property type="entry name" value="MFS_trans_sf"/>
</dbReference>
<dbReference type="GO" id="GO:0022857">
    <property type="term" value="F:transmembrane transporter activity"/>
    <property type="evidence" value="ECO:0007669"/>
    <property type="project" value="InterPro"/>
</dbReference>
<evidence type="ECO:0000256" key="2">
    <source>
        <dbReference type="ARBA" id="ARBA00022448"/>
    </source>
</evidence>
<name>A0A4R7I3Y2_9ACTN</name>
<evidence type="ECO:0000256" key="4">
    <source>
        <dbReference type="ARBA" id="ARBA00022989"/>
    </source>
</evidence>
<feature type="transmembrane region" description="Helical" evidence="6">
    <location>
        <begin position="175"/>
        <end position="196"/>
    </location>
</feature>
<dbReference type="Proteomes" id="UP000294558">
    <property type="component" value="Unassembled WGS sequence"/>
</dbReference>
<feature type="transmembrane region" description="Helical" evidence="6">
    <location>
        <begin position="208"/>
        <end position="229"/>
    </location>
</feature>
<feature type="transmembrane region" description="Helical" evidence="6">
    <location>
        <begin position="88"/>
        <end position="112"/>
    </location>
</feature>
<keyword evidence="9" id="KW-1185">Reference proteome</keyword>
<reference evidence="8 9" key="1">
    <citation type="submission" date="2019-03" db="EMBL/GenBank/DDBJ databases">
        <title>Sequencing the genomes of 1000 actinobacteria strains.</title>
        <authorList>
            <person name="Klenk H.-P."/>
        </authorList>
    </citation>
    <scope>NUCLEOTIDE SEQUENCE [LARGE SCALE GENOMIC DNA]</scope>
    <source>
        <strain evidence="8 9">DSM 18936</strain>
    </source>
</reference>
<dbReference type="GO" id="GO:0005886">
    <property type="term" value="C:plasma membrane"/>
    <property type="evidence" value="ECO:0007669"/>
    <property type="project" value="UniProtKB-SubCell"/>
</dbReference>
<evidence type="ECO:0000313" key="8">
    <source>
        <dbReference type="EMBL" id="TDT18311.1"/>
    </source>
</evidence>
<dbReference type="InterPro" id="IPR011701">
    <property type="entry name" value="MFS"/>
</dbReference>
<feature type="transmembrane region" description="Helical" evidence="6">
    <location>
        <begin position="402"/>
        <end position="423"/>
    </location>
</feature>
<dbReference type="PROSITE" id="PS50850">
    <property type="entry name" value="MFS"/>
    <property type="match status" value="1"/>
</dbReference>
<proteinExistence type="predicted"/>
<evidence type="ECO:0000256" key="3">
    <source>
        <dbReference type="ARBA" id="ARBA00022692"/>
    </source>
</evidence>
<protein>
    <submittedName>
        <fullName evidence="8">Putative MFS family arabinose efflux permease</fullName>
    </submittedName>
</protein>
<feature type="transmembrane region" description="Helical" evidence="6">
    <location>
        <begin position="280"/>
        <end position="301"/>
    </location>
</feature>
<organism evidence="8 9">
    <name type="scientific">Ilumatobacter fluminis</name>
    <dbReference type="NCBI Taxonomy" id="467091"/>
    <lineage>
        <taxon>Bacteria</taxon>
        <taxon>Bacillati</taxon>
        <taxon>Actinomycetota</taxon>
        <taxon>Acidimicrobiia</taxon>
        <taxon>Acidimicrobiales</taxon>
        <taxon>Ilumatobacteraceae</taxon>
        <taxon>Ilumatobacter</taxon>
    </lineage>
</organism>
<evidence type="ECO:0000259" key="7">
    <source>
        <dbReference type="PROSITE" id="PS50850"/>
    </source>
</evidence>
<feature type="transmembrane region" description="Helical" evidence="6">
    <location>
        <begin position="435"/>
        <end position="456"/>
    </location>
</feature>
<dbReference type="EMBL" id="SOAU01000001">
    <property type="protein sequence ID" value="TDT18311.1"/>
    <property type="molecule type" value="Genomic_DNA"/>
</dbReference>
<dbReference type="CDD" id="cd17321">
    <property type="entry name" value="MFS_MMR_MDR_like"/>
    <property type="match status" value="1"/>
</dbReference>
<feature type="transmembrane region" description="Helical" evidence="6">
    <location>
        <begin position="57"/>
        <end position="76"/>
    </location>
</feature>
<evidence type="ECO:0000256" key="1">
    <source>
        <dbReference type="ARBA" id="ARBA00004651"/>
    </source>
</evidence>
<dbReference type="InterPro" id="IPR020846">
    <property type="entry name" value="MFS_dom"/>
</dbReference>
<dbReference type="Pfam" id="PF07690">
    <property type="entry name" value="MFS_1"/>
    <property type="match status" value="2"/>
</dbReference>
<feature type="transmembrane region" description="Helical" evidence="6">
    <location>
        <begin position="22"/>
        <end position="45"/>
    </location>
</feature>
<dbReference type="PANTHER" id="PTHR42718:SF9">
    <property type="entry name" value="MAJOR FACILITATOR SUPERFAMILY MULTIDRUG TRANSPORTER MFSC"/>
    <property type="match status" value="1"/>
</dbReference>
<comment type="subcellular location">
    <subcellularLocation>
        <location evidence="1">Cell membrane</location>
        <topology evidence="1">Multi-pass membrane protein</topology>
    </subcellularLocation>
</comment>
<feature type="transmembrane region" description="Helical" evidence="6">
    <location>
        <begin position="149"/>
        <end position="169"/>
    </location>
</feature>
<dbReference type="RefSeq" id="WP_133870540.1">
    <property type="nucleotide sequence ID" value="NZ_SOAU01000001.1"/>
</dbReference>
<feature type="domain" description="Major facilitator superfamily (MFS) profile" evidence="7">
    <location>
        <begin position="22"/>
        <end position="460"/>
    </location>
</feature>
<dbReference type="OrthoDB" id="4484751at2"/>